<dbReference type="Proteomes" id="UP000008177">
    <property type="component" value="Unplaced contigs"/>
</dbReference>
<evidence type="ECO:0000313" key="2">
    <source>
        <dbReference type="Proteomes" id="UP000008177"/>
    </source>
</evidence>
<accession>G2XQB8</accession>
<name>G2XQB8_BOTF4</name>
<protein>
    <submittedName>
        <fullName evidence="1">Uncharacterized protein</fullName>
    </submittedName>
</protein>
<organism evidence="1 2">
    <name type="scientific">Botryotinia fuckeliana (strain T4)</name>
    <name type="common">Noble rot fungus</name>
    <name type="synonym">Botrytis cinerea</name>
    <dbReference type="NCBI Taxonomy" id="999810"/>
    <lineage>
        <taxon>Eukaryota</taxon>
        <taxon>Fungi</taxon>
        <taxon>Dikarya</taxon>
        <taxon>Ascomycota</taxon>
        <taxon>Pezizomycotina</taxon>
        <taxon>Leotiomycetes</taxon>
        <taxon>Helotiales</taxon>
        <taxon>Sclerotiniaceae</taxon>
        <taxon>Botrytis</taxon>
    </lineage>
</organism>
<dbReference type="EMBL" id="FQ790251">
    <property type="protein sequence ID" value="CCD43006.1"/>
    <property type="molecule type" value="Genomic_DNA"/>
</dbReference>
<reference evidence="2" key="1">
    <citation type="journal article" date="2011" name="PLoS Genet.">
        <title>Genomic analysis of the necrotrophic fungal pathogens Sclerotinia sclerotiorum and Botrytis cinerea.</title>
        <authorList>
            <person name="Amselem J."/>
            <person name="Cuomo C.A."/>
            <person name="van Kan J.A."/>
            <person name="Viaud M."/>
            <person name="Benito E.P."/>
            <person name="Couloux A."/>
            <person name="Coutinho P.M."/>
            <person name="de Vries R.P."/>
            <person name="Dyer P.S."/>
            <person name="Fillinger S."/>
            <person name="Fournier E."/>
            <person name="Gout L."/>
            <person name="Hahn M."/>
            <person name="Kohn L."/>
            <person name="Lapalu N."/>
            <person name="Plummer K.M."/>
            <person name="Pradier J.M."/>
            <person name="Quevillon E."/>
            <person name="Sharon A."/>
            <person name="Simon A."/>
            <person name="ten Have A."/>
            <person name="Tudzynski B."/>
            <person name="Tudzynski P."/>
            <person name="Wincker P."/>
            <person name="Andrew M."/>
            <person name="Anthouard V."/>
            <person name="Beever R.E."/>
            <person name="Beffa R."/>
            <person name="Benoit I."/>
            <person name="Bouzid O."/>
            <person name="Brault B."/>
            <person name="Chen Z."/>
            <person name="Choquer M."/>
            <person name="Collemare J."/>
            <person name="Cotton P."/>
            <person name="Danchin E.G."/>
            <person name="Da Silva C."/>
            <person name="Gautier A."/>
            <person name="Giraud C."/>
            <person name="Giraud T."/>
            <person name="Gonzalez C."/>
            <person name="Grossetete S."/>
            <person name="Guldener U."/>
            <person name="Henrissat B."/>
            <person name="Howlett B.J."/>
            <person name="Kodira C."/>
            <person name="Kretschmer M."/>
            <person name="Lappartient A."/>
            <person name="Leroch M."/>
            <person name="Levis C."/>
            <person name="Mauceli E."/>
            <person name="Neuveglise C."/>
            <person name="Oeser B."/>
            <person name="Pearson M."/>
            <person name="Poulain J."/>
            <person name="Poussereau N."/>
            <person name="Quesneville H."/>
            <person name="Rascle C."/>
            <person name="Schumacher J."/>
            <person name="Segurens B."/>
            <person name="Sexton A."/>
            <person name="Silva E."/>
            <person name="Sirven C."/>
            <person name="Soanes D.M."/>
            <person name="Talbot N.J."/>
            <person name="Templeton M."/>
            <person name="Yandava C."/>
            <person name="Yarden O."/>
            <person name="Zeng Q."/>
            <person name="Rollins J.A."/>
            <person name="Lebrun M.H."/>
            <person name="Dickman M."/>
        </authorList>
    </citation>
    <scope>NUCLEOTIDE SEQUENCE [LARGE SCALE GENOMIC DNA]</scope>
    <source>
        <strain evidence="2">T4</strain>
    </source>
</reference>
<proteinExistence type="predicted"/>
<dbReference type="AlphaFoldDB" id="G2XQB8"/>
<dbReference type="HOGENOM" id="CLU_2996252_0_0_1"/>
<gene>
    <name evidence="1" type="ORF">BofuT4_uP070820.1</name>
</gene>
<sequence length="57" mass="6565">MASLVPMVSHFENSNSFDWFPFSTVEAYRSLSDSSPGFTPVQELFENTQHLYDFDLV</sequence>
<dbReference type="InParanoid" id="G2XQB8"/>
<evidence type="ECO:0000313" key="1">
    <source>
        <dbReference type="EMBL" id="CCD43006.1"/>
    </source>
</evidence>